<feature type="compositionally biased region" description="Low complexity" evidence="1">
    <location>
        <begin position="192"/>
        <end position="201"/>
    </location>
</feature>
<evidence type="ECO:0000313" key="3">
    <source>
        <dbReference type="Proteomes" id="UP001172101"/>
    </source>
</evidence>
<accession>A0AA40DJQ7</accession>
<dbReference type="GeneID" id="85326045"/>
<feature type="region of interest" description="Disordered" evidence="1">
    <location>
        <begin position="192"/>
        <end position="358"/>
    </location>
</feature>
<feature type="compositionally biased region" description="Basic residues" evidence="1">
    <location>
        <begin position="262"/>
        <end position="272"/>
    </location>
</feature>
<organism evidence="2 3">
    <name type="scientific">Lasiosphaeria miniovina</name>
    <dbReference type="NCBI Taxonomy" id="1954250"/>
    <lineage>
        <taxon>Eukaryota</taxon>
        <taxon>Fungi</taxon>
        <taxon>Dikarya</taxon>
        <taxon>Ascomycota</taxon>
        <taxon>Pezizomycotina</taxon>
        <taxon>Sordariomycetes</taxon>
        <taxon>Sordariomycetidae</taxon>
        <taxon>Sordariales</taxon>
        <taxon>Lasiosphaeriaceae</taxon>
        <taxon>Lasiosphaeria</taxon>
    </lineage>
</organism>
<feature type="compositionally biased region" description="Basic and acidic residues" evidence="1">
    <location>
        <begin position="250"/>
        <end position="261"/>
    </location>
</feature>
<protein>
    <submittedName>
        <fullName evidence="2">Uncharacterized protein</fullName>
    </submittedName>
</protein>
<dbReference type="Proteomes" id="UP001172101">
    <property type="component" value="Unassembled WGS sequence"/>
</dbReference>
<feature type="compositionally biased region" description="Basic residues" evidence="1">
    <location>
        <begin position="226"/>
        <end position="238"/>
    </location>
</feature>
<comment type="caution">
    <text evidence="2">The sequence shown here is derived from an EMBL/GenBank/DDBJ whole genome shotgun (WGS) entry which is preliminary data.</text>
</comment>
<dbReference type="AlphaFoldDB" id="A0AA40DJQ7"/>
<evidence type="ECO:0000313" key="2">
    <source>
        <dbReference type="EMBL" id="KAK0706144.1"/>
    </source>
</evidence>
<gene>
    <name evidence="2" type="ORF">B0T26DRAFT_725577</name>
</gene>
<dbReference type="EMBL" id="JAUIRO010000007">
    <property type="protein sequence ID" value="KAK0706144.1"/>
    <property type="molecule type" value="Genomic_DNA"/>
</dbReference>
<keyword evidence="3" id="KW-1185">Reference proteome</keyword>
<feature type="compositionally biased region" description="Basic residues" evidence="1">
    <location>
        <begin position="315"/>
        <end position="329"/>
    </location>
</feature>
<sequence length="382" mass="41941">MHLVAVRGYLQLDGDLQQKGSHFCTACIPTQMPTDERRSSPVCIGSARGRATPADDWPRAPSATGAQSLVGLLGLGAGTPCPCLPLFAYNYHVSVPRSANQGLLLPKSSLLLMSTPCDHFPRQLFFESNFVPELNCHTNIDHVGRICFNRHLAAGRILPGHRYKTDQLSRRLGHAVPVLVHLPHRAPVASAPRAPAAALLPSRPPRRRCPVPKTALRGAASGSGRRPVRAPRHRRARVRAGPAPGPHHGRVAEAEAREQRDLRRRIPARPGHRALDGPARRQRRRGQGISRLGPGRGLLRRPRLRAQSRPEGARQRHGPRRRPHPRHGHATQGPGRLPGPQVPPGAAGRYQPRDQEARGTVRDCYFPVFGTQYVFAESSDED</sequence>
<proteinExistence type="predicted"/>
<dbReference type="RefSeq" id="XP_060291238.1">
    <property type="nucleotide sequence ID" value="XM_060442775.1"/>
</dbReference>
<evidence type="ECO:0000256" key="1">
    <source>
        <dbReference type="SAM" id="MobiDB-lite"/>
    </source>
</evidence>
<name>A0AA40DJQ7_9PEZI</name>
<reference evidence="2" key="1">
    <citation type="submission" date="2023-06" db="EMBL/GenBank/DDBJ databases">
        <title>Genome-scale phylogeny and comparative genomics of the fungal order Sordariales.</title>
        <authorList>
            <consortium name="Lawrence Berkeley National Laboratory"/>
            <person name="Hensen N."/>
            <person name="Bonometti L."/>
            <person name="Westerberg I."/>
            <person name="Brannstrom I.O."/>
            <person name="Guillou S."/>
            <person name="Cros-Aarteil S."/>
            <person name="Calhoun S."/>
            <person name="Haridas S."/>
            <person name="Kuo A."/>
            <person name="Mondo S."/>
            <person name="Pangilinan J."/>
            <person name="Riley R."/>
            <person name="LaButti K."/>
            <person name="Andreopoulos B."/>
            <person name="Lipzen A."/>
            <person name="Chen C."/>
            <person name="Yanf M."/>
            <person name="Daum C."/>
            <person name="Ng V."/>
            <person name="Clum A."/>
            <person name="Steindorff A."/>
            <person name="Ohm R."/>
            <person name="Martin F."/>
            <person name="Silar P."/>
            <person name="Natvig D."/>
            <person name="Lalanne C."/>
            <person name="Gautier V."/>
            <person name="Ament-velasquez S.L."/>
            <person name="Kruys A."/>
            <person name="Hutchinson M.I."/>
            <person name="Powell A.J."/>
            <person name="Barry K."/>
            <person name="Miller A.N."/>
            <person name="Grigoriev I.V."/>
            <person name="Debuchy R."/>
            <person name="Gladieux P."/>
            <person name="Thoren M.H."/>
            <person name="Johannesson H."/>
        </authorList>
    </citation>
    <scope>NUCLEOTIDE SEQUENCE</scope>
    <source>
        <strain evidence="2">SMH2392-1A</strain>
    </source>
</reference>